<dbReference type="PROSITE" id="PS50110">
    <property type="entry name" value="RESPONSE_REGULATORY"/>
    <property type="match status" value="1"/>
</dbReference>
<comment type="caution">
    <text evidence="3">The sequence shown here is derived from an EMBL/GenBank/DDBJ whole genome shotgun (WGS) entry which is preliminary data.</text>
</comment>
<protein>
    <submittedName>
        <fullName evidence="3">DUF3369 domain-containing protein</fullName>
    </submittedName>
</protein>
<gene>
    <name evidence="3" type="ORF">WAE96_16545</name>
</gene>
<feature type="domain" description="Response regulatory" evidence="2">
    <location>
        <begin position="19"/>
        <end position="143"/>
    </location>
</feature>
<keyword evidence="1" id="KW-0597">Phosphoprotein</keyword>
<evidence type="ECO:0000313" key="3">
    <source>
        <dbReference type="EMBL" id="MEI4551285.1"/>
    </source>
</evidence>
<dbReference type="InterPro" id="IPR011006">
    <property type="entry name" value="CheY-like_superfamily"/>
</dbReference>
<sequence>MDWLAEESETITNNRKPWKVVIVDDDLEVHKATKLAMKTFEFMGRRLEFYSAYSGSEARALLREHLDVAVILLDVVMETDDAGLKLVNFIRGELNNRDTRIVLRTGQAGLAPESEVIKNYDIDGYKAKTEITVDSLHHLFYTSLRSFRDISRLCSYKNALKALLNSVLKVDKLADIESFSTNLLTYLSDVLDAYEAELVINKRKASVINIKSTNTTVINAQSDSSSAIDVPDFINTVTAAKQLTYQGNFAGIYYKSENEIEAVVVLEVDTELDNNAIELVEIFTEHVCALISKVNGAK</sequence>
<evidence type="ECO:0000313" key="4">
    <source>
        <dbReference type="Proteomes" id="UP001382455"/>
    </source>
</evidence>
<proteinExistence type="predicted"/>
<keyword evidence="4" id="KW-1185">Reference proteome</keyword>
<dbReference type="InterPro" id="IPR021800">
    <property type="entry name" value="DUF3369"/>
</dbReference>
<dbReference type="Gene3D" id="3.40.50.2300">
    <property type="match status" value="1"/>
</dbReference>
<accession>A0ABU8EWD4</accession>
<dbReference type="InterPro" id="IPR001789">
    <property type="entry name" value="Sig_transdc_resp-reg_receiver"/>
</dbReference>
<dbReference type="EMBL" id="JBAWKS010000002">
    <property type="protein sequence ID" value="MEI4551285.1"/>
    <property type="molecule type" value="Genomic_DNA"/>
</dbReference>
<organism evidence="3 4">
    <name type="scientific">Pseudoalteromonas spongiae</name>
    <dbReference type="NCBI Taxonomy" id="298657"/>
    <lineage>
        <taxon>Bacteria</taxon>
        <taxon>Pseudomonadati</taxon>
        <taxon>Pseudomonadota</taxon>
        <taxon>Gammaproteobacteria</taxon>
        <taxon>Alteromonadales</taxon>
        <taxon>Pseudoalteromonadaceae</taxon>
        <taxon>Pseudoalteromonas</taxon>
    </lineage>
</organism>
<evidence type="ECO:0000259" key="2">
    <source>
        <dbReference type="PROSITE" id="PS50110"/>
    </source>
</evidence>
<name>A0ABU8EWD4_9GAMM</name>
<dbReference type="RefSeq" id="WP_105172393.1">
    <property type="nucleotide sequence ID" value="NZ_JBAWKS010000002.1"/>
</dbReference>
<dbReference type="Proteomes" id="UP001382455">
    <property type="component" value="Unassembled WGS sequence"/>
</dbReference>
<reference evidence="3 4" key="1">
    <citation type="submission" date="2023-12" db="EMBL/GenBank/DDBJ databases">
        <title>Friends and Foes: Symbiotic and Algicidal bacterial influence on Karenia brevis blooms.</title>
        <authorList>
            <person name="Fei C."/>
            <person name="Mohamed A.R."/>
            <person name="Booker A."/>
            <person name="Arshad M."/>
            <person name="Klass S."/>
            <person name="Ahn S."/>
            <person name="Gilbert P.M."/>
            <person name="Heil C.A."/>
            <person name="Martinez J.M."/>
            <person name="Amin S.A."/>
        </authorList>
    </citation>
    <scope>NUCLEOTIDE SEQUENCE [LARGE SCALE GENOMIC DNA]</scope>
    <source>
        <strain evidence="3 4">CE15</strain>
    </source>
</reference>
<dbReference type="SUPFAM" id="SSF52172">
    <property type="entry name" value="CheY-like"/>
    <property type="match status" value="1"/>
</dbReference>
<evidence type="ECO:0000256" key="1">
    <source>
        <dbReference type="PROSITE-ProRule" id="PRU00169"/>
    </source>
</evidence>
<dbReference type="Pfam" id="PF11849">
    <property type="entry name" value="DUF3369"/>
    <property type="match status" value="1"/>
</dbReference>
<feature type="modified residue" description="4-aspartylphosphate" evidence="1">
    <location>
        <position position="74"/>
    </location>
</feature>